<dbReference type="GO" id="GO:0005840">
    <property type="term" value="C:ribosome"/>
    <property type="evidence" value="ECO:0007669"/>
    <property type="project" value="InterPro"/>
</dbReference>
<dbReference type="Pfam" id="PF24986">
    <property type="entry name" value="PRC_RimM"/>
    <property type="match status" value="1"/>
</dbReference>
<keyword evidence="2 5" id="KW-0690">Ribosome biogenesis</keyword>
<evidence type="ECO:0000256" key="3">
    <source>
        <dbReference type="ARBA" id="ARBA00022552"/>
    </source>
</evidence>
<dbReference type="SUPFAM" id="SSF50447">
    <property type="entry name" value="Translation proteins"/>
    <property type="match status" value="1"/>
</dbReference>
<dbReference type="Gene3D" id="2.40.30.60">
    <property type="entry name" value="RimM"/>
    <property type="match status" value="1"/>
</dbReference>
<gene>
    <name evidence="5" type="primary">rimM</name>
    <name evidence="8" type="ORF">EDC30_10610</name>
</gene>
<dbReference type="PANTHER" id="PTHR33692:SF1">
    <property type="entry name" value="RIBOSOME MATURATION FACTOR RIMM"/>
    <property type="match status" value="1"/>
</dbReference>
<comment type="function">
    <text evidence="5">An accessory protein needed during the final step in the assembly of 30S ribosomal subunit, possibly for assembly of the head region. Essential for efficient processing of 16S rRNA. May be needed both before and after RbfA during the maturation of 16S rRNA. It has affinity for free ribosomal 30S subunits but not for 70S ribosomes.</text>
</comment>
<dbReference type="Gene3D" id="2.30.30.240">
    <property type="entry name" value="PRC-barrel domain"/>
    <property type="match status" value="1"/>
</dbReference>
<dbReference type="HAMAP" id="MF_00014">
    <property type="entry name" value="Ribosome_mat_RimM"/>
    <property type="match status" value="1"/>
</dbReference>
<keyword evidence="3 5" id="KW-0698">rRNA processing</keyword>
<evidence type="ECO:0000259" key="6">
    <source>
        <dbReference type="Pfam" id="PF01782"/>
    </source>
</evidence>
<evidence type="ECO:0000259" key="7">
    <source>
        <dbReference type="Pfam" id="PF24986"/>
    </source>
</evidence>
<proteinExistence type="inferred from homology"/>
<dbReference type="NCBIfam" id="TIGR02273">
    <property type="entry name" value="16S_RimM"/>
    <property type="match status" value="1"/>
</dbReference>
<dbReference type="Pfam" id="PF01782">
    <property type="entry name" value="RimM"/>
    <property type="match status" value="1"/>
</dbReference>
<comment type="similarity">
    <text evidence="5">Belongs to the RimM family.</text>
</comment>
<feature type="domain" description="RimM N-terminal" evidence="6">
    <location>
        <begin position="18"/>
        <end position="97"/>
    </location>
</feature>
<name>A0A4R3HW58_PAULE</name>
<evidence type="ECO:0000256" key="4">
    <source>
        <dbReference type="ARBA" id="ARBA00023186"/>
    </source>
</evidence>
<feature type="domain" description="Ribosome maturation factor RimM PRC barrel" evidence="7">
    <location>
        <begin position="109"/>
        <end position="180"/>
    </location>
</feature>
<keyword evidence="4 5" id="KW-0143">Chaperone</keyword>
<comment type="domain">
    <text evidence="5">The PRC barrel domain binds ribosomal protein uS19.</text>
</comment>
<keyword evidence="1 5" id="KW-0963">Cytoplasm</keyword>
<accession>A0A4R3HW58</accession>
<dbReference type="PANTHER" id="PTHR33692">
    <property type="entry name" value="RIBOSOME MATURATION FACTOR RIMM"/>
    <property type="match status" value="1"/>
</dbReference>
<dbReference type="InterPro" id="IPR036976">
    <property type="entry name" value="RimM_N_sf"/>
</dbReference>
<keyword evidence="9" id="KW-1185">Reference proteome</keyword>
<dbReference type="InterPro" id="IPR056792">
    <property type="entry name" value="PRC_RimM"/>
</dbReference>
<evidence type="ECO:0000313" key="8">
    <source>
        <dbReference type="EMBL" id="TCS36471.1"/>
    </source>
</evidence>
<comment type="subcellular location">
    <subcellularLocation>
        <location evidence="5">Cytoplasm</location>
    </subcellularLocation>
</comment>
<dbReference type="GO" id="GO:0043022">
    <property type="term" value="F:ribosome binding"/>
    <property type="evidence" value="ECO:0007669"/>
    <property type="project" value="InterPro"/>
</dbReference>
<dbReference type="InterPro" id="IPR011961">
    <property type="entry name" value="RimM"/>
</dbReference>
<evidence type="ECO:0000256" key="2">
    <source>
        <dbReference type="ARBA" id="ARBA00022517"/>
    </source>
</evidence>
<dbReference type="InterPro" id="IPR002676">
    <property type="entry name" value="RimM_N"/>
</dbReference>
<comment type="subunit">
    <text evidence="5">Binds ribosomal protein uS19.</text>
</comment>
<dbReference type="SUPFAM" id="SSF50346">
    <property type="entry name" value="PRC-barrel domain"/>
    <property type="match status" value="1"/>
</dbReference>
<evidence type="ECO:0000256" key="1">
    <source>
        <dbReference type="ARBA" id="ARBA00022490"/>
    </source>
</evidence>
<dbReference type="AlphaFoldDB" id="A0A4R3HW58"/>
<sequence>MSRKTASGVTIPEDLVLVGHVTGAYGIHGWVRIRPYSADADALLHAKTWWLDKPEFRDVEVMQAKTHGGDTVARLMGVADRNAAEALKGATVQISRRHFPVLDNDEYYWVDLIGLSVDNLQGEALGQVIDLMDNGAHPILRVAPPTGPEEKPVPEMLIPFVDQFVKTVDLADKKITVDWGRDY</sequence>
<dbReference type="GO" id="GO:0006364">
    <property type="term" value="P:rRNA processing"/>
    <property type="evidence" value="ECO:0007669"/>
    <property type="project" value="UniProtKB-UniRule"/>
</dbReference>
<protein>
    <recommendedName>
        <fullName evidence="5">Ribosome maturation factor RimM</fullName>
    </recommendedName>
</protein>
<evidence type="ECO:0000313" key="9">
    <source>
        <dbReference type="Proteomes" id="UP000295382"/>
    </source>
</evidence>
<dbReference type="GO" id="GO:0005737">
    <property type="term" value="C:cytoplasm"/>
    <property type="evidence" value="ECO:0007669"/>
    <property type="project" value="UniProtKB-SubCell"/>
</dbReference>
<dbReference type="Proteomes" id="UP000295382">
    <property type="component" value="Unassembled WGS sequence"/>
</dbReference>
<evidence type="ECO:0000256" key="5">
    <source>
        <dbReference type="HAMAP-Rule" id="MF_00014"/>
    </source>
</evidence>
<reference evidence="8 9" key="1">
    <citation type="submission" date="2019-03" db="EMBL/GenBank/DDBJ databases">
        <title>Genomic Encyclopedia of Type Strains, Phase IV (KMG-IV): sequencing the most valuable type-strain genomes for metagenomic binning, comparative biology and taxonomic classification.</title>
        <authorList>
            <person name="Goeker M."/>
        </authorList>
    </citation>
    <scope>NUCLEOTIDE SEQUENCE [LARGE SCALE GENOMIC DNA]</scope>
    <source>
        <strain evidence="8 9">DSM 7445</strain>
    </source>
</reference>
<dbReference type="InterPro" id="IPR011033">
    <property type="entry name" value="PRC_barrel-like_sf"/>
</dbReference>
<dbReference type="EMBL" id="SLZQ01000006">
    <property type="protein sequence ID" value="TCS36471.1"/>
    <property type="molecule type" value="Genomic_DNA"/>
</dbReference>
<organism evidence="8 9">
    <name type="scientific">Paucimonas lemoignei</name>
    <name type="common">Pseudomonas lemoignei</name>
    <dbReference type="NCBI Taxonomy" id="29443"/>
    <lineage>
        <taxon>Bacteria</taxon>
        <taxon>Pseudomonadati</taxon>
        <taxon>Pseudomonadota</taxon>
        <taxon>Betaproteobacteria</taxon>
        <taxon>Burkholderiales</taxon>
        <taxon>Burkholderiaceae</taxon>
        <taxon>Paucimonas</taxon>
    </lineage>
</organism>
<dbReference type="GO" id="GO:0042274">
    <property type="term" value="P:ribosomal small subunit biogenesis"/>
    <property type="evidence" value="ECO:0007669"/>
    <property type="project" value="UniProtKB-UniRule"/>
</dbReference>
<comment type="caution">
    <text evidence="8">The sequence shown here is derived from an EMBL/GenBank/DDBJ whole genome shotgun (WGS) entry which is preliminary data.</text>
</comment>
<dbReference type="InterPro" id="IPR009000">
    <property type="entry name" value="Transl_B-barrel_sf"/>
</dbReference>